<dbReference type="EMBL" id="CP045910">
    <property type="protein sequence ID" value="QQP31533.1"/>
    <property type="molecule type" value="Genomic_DNA"/>
</dbReference>
<accession>A0A7T8GLB6</accession>
<evidence type="ECO:0000313" key="1">
    <source>
        <dbReference type="EMBL" id="QQP31533.1"/>
    </source>
</evidence>
<gene>
    <name evidence="1" type="ORF">FKW44_025158</name>
</gene>
<feature type="non-terminal residue" evidence="1">
    <location>
        <position position="89"/>
    </location>
</feature>
<dbReference type="Proteomes" id="UP000595437">
    <property type="component" value="Chromosome 21"/>
</dbReference>
<name>A0A7T8GLB6_CALRO</name>
<keyword evidence="2" id="KW-1185">Reference proteome</keyword>
<evidence type="ECO:0000313" key="2">
    <source>
        <dbReference type="Proteomes" id="UP000595437"/>
    </source>
</evidence>
<organism evidence="1 2">
    <name type="scientific">Caligus rogercresseyi</name>
    <name type="common">Sea louse</name>
    <dbReference type="NCBI Taxonomy" id="217165"/>
    <lineage>
        <taxon>Eukaryota</taxon>
        <taxon>Metazoa</taxon>
        <taxon>Ecdysozoa</taxon>
        <taxon>Arthropoda</taxon>
        <taxon>Crustacea</taxon>
        <taxon>Multicrustacea</taxon>
        <taxon>Hexanauplia</taxon>
        <taxon>Copepoda</taxon>
        <taxon>Siphonostomatoida</taxon>
        <taxon>Caligidae</taxon>
        <taxon>Caligus</taxon>
    </lineage>
</organism>
<reference evidence="2" key="1">
    <citation type="submission" date="2021-01" db="EMBL/GenBank/DDBJ databases">
        <title>Caligus Genome Assembly.</title>
        <authorList>
            <person name="Gallardo-Escarate C."/>
        </authorList>
    </citation>
    <scope>NUCLEOTIDE SEQUENCE [LARGE SCALE GENOMIC DNA]</scope>
</reference>
<dbReference type="AlphaFoldDB" id="A0A7T8GLB6"/>
<protein>
    <submittedName>
        <fullName evidence="1">Uncharacterized protein</fullName>
    </submittedName>
</protein>
<sequence length="89" mass="9033">MALTLGAAALANSGTTPITITTTIGALVVNGYAIAADGTITVDYTYTLSDNQDHSSSTVNDDFTLVVTDTDGDTTTDVLNISIVDGCAD</sequence>
<proteinExistence type="predicted"/>